<comment type="subcellular location">
    <subcellularLocation>
        <location evidence="1">Cell outer membrane</location>
        <topology evidence="1">Multi-pass membrane protein</topology>
    </subcellularLocation>
</comment>
<dbReference type="InterPro" id="IPR037066">
    <property type="entry name" value="Plug_dom_sf"/>
</dbReference>
<dbReference type="GO" id="GO:0009279">
    <property type="term" value="C:cell outer membrane"/>
    <property type="evidence" value="ECO:0007669"/>
    <property type="project" value="UniProtKB-SubCell"/>
</dbReference>
<proteinExistence type="inferred from homology"/>
<dbReference type="NCBIfam" id="TIGR04056">
    <property type="entry name" value="OMP_RagA_SusC"/>
    <property type="match status" value="1"/>
</dbReference>
<keyword evidence="1" id="KW-1134">Transmembrane beta strand</keyword>
<keyword evidence="1" id="KW-0998">Cell outer membrane</keyword>
<keyword evidence="4" id="KW-1185">Reference proteome</keyword>
<name>A0A4Q7N0T1_9BACT</name>
<dbReference type="Gene3D" id="2.60.40.1120">
    <property type="entry name" value="Carboxypeptidase-like, regulatory domain"/>
    <property type="match status" value="1"/>
</dbReference>
<sequence>MMQFMQKSLHGYRPAWRRRRYLTKTLMVMKLTIVLLIAFVFHAGAKGLAQNVTYSGNNVPLETVFTEVEKQTGYFFLYTKQTLLNTQPVSFSVKEMPLPDFLKKIFEHQPLTYTIASKTITITPTLEAIPEKLQVTVKIPVIIPPVTISGRIADMNGAALSGASVTVKGTSKGVSAGTDGRFILSNIPDDALIVVSAIGYQTIHVRILNNSLNRVGENGKAEVIGNGGLTDQLILLKRGTSQLDETVVIAYGSTTRRMATGSIGTIKGEDISRTPVANLQEAMQGRIPGVNVIFNNGKPNSPVKIQIRGRNSLNPNSYTDPLYVLDGIPLNPLSHQETMGYLTPGYTSGPMQAGLNYNGGENLLAFVNPKDVESIDFLKDADATALYGARAANGVILITTKRGKPGPTRVDVDANFGIVTPTRKIKLMGTADYLAVRREAFKNDGITPTLDNAIDLVKWDPNRQVDWQDFLLGTGKSQTYNLNVSGGVGHTNYRFSANYTETDQLLNFSGKSKGGGLSANITHRSTNQKLQLAFNSILGLTDNTTYGVGTDAIFLPPNAPDAFTKEGNANFSEWRTTFTTVYPFAGLFLSNPSQTATFTSNLSASYELLRGLSVSMSGGHIFYDNDNSSFRPLASQDPAFTRISMAYFGKTTGKTININGGLRYKRYVGKGTMDIGLTAEYVKQTSKAVASYGLGYPNDNMMKNINNAMIRNVGLSFAEARSIGLLASLRYDYENKYILNVNLRRDGSSKFAPGRQFGNFGSVSGSWILSNEKWLDRILPKWVSSLKMLTTYGTTGSSSTGDYEYLSRWTILAGNGERFPDYENLPAMRINQPVNQQYQWESTSQVNYGAELALLKDALVLNVTHYRKLSGNQLLEIPTPEYTGFISALGNLDALVLNTGWEFSLSGRISVSKDLSIGFSLNMDIQRNKLKEYPNLEESPYAQTYVVGRSISNQYLLHYTGIDPFSGNPTFEDRSKDGYIAQYDRYPLLDSRSDLSVVINTDDAKYQGGLQLVVNWKDLQFSTGMTFRNQIGAIPYLSGVMGEMKNFYLPDSEKNKVWRKPGDIASYPRFTTNPVNEITRSDGYYANASYIKFNQLSVSYSFPYRWLNKVHLKDCRIKFAVNNLGYITPYKGLDPETQMSLYAGPVQRQFSTGIGIGL</sequence>
<keyword evidence="1" id="KW-0812">Transmembrane</keyword>
<dbReference type="Proteomes" id="UP000293874">
    <property type="component" value="Unassembled WGS sequence"/>
</dbReference>
<dbReference type="InterPro" id="IPR012910">
    <property type="entry name" value="Plug_dom"/>
</dbReference>
<gene>
    <name evidence="3" type="ORF">EV199_0018</name>
</gene>
<dbReference type="InterPro" id="IPR023996">
    <property type="entry name" value="TonB-dep_OMP_SusC/RagA"/>
</dbReference>
<dbReference type="InterPro" id="IPR008969">
    <property type="entry name" value="CarboxyPept-like_regulatory"/>
</dbReference>
<dbReference type="EMBL" id="SGXA01000001">
    <property type="protein sequence ID" value="RZS74174.1"/>
    <property type="molecule type" value="Genomic_DNA"/>
</dbReference>
<keyword evidence="1" id="KW-0813">Transport</keyword>
<evidence type="ECO:0000313" key="3">
    <source>
        <dbReference type="EMBL" id="RZS74174.1"/>
    </source>
</evidence>
<evidence type="ECO:0000313" key="4">
    <source>
        <dbReference type="Proteomes" id="UP000293874"/>
    </source>
</evidence>
<organism evidence="3 4">
    <name type="scientific">Pseudobacter ginsenosidimutans</name>
    <dbReference type="NCBI Taxonomy" id="661488"/>
    <lineage>
        <taxon>Bacteria</taxon>
        <taxon>Pseudomonadati</taxon>
        <taxon>Bacteroidota</taxon>
        <taxon>Chitinophagia</taxon>
        <taxon>Chitinophagales</taxon>
        <taxon>Chitinophagaceae</taxon>
        <taxon>Pseudobacter</taxon>
    </lineage>
</organism>
<protein>
    <submittedName>
        <fullName evidence="3">TonB-linked SusC/RagA family outer membrane protein</fullName>
    </submittedName>
</protein>
<dbReference type="PROSITE" id="PS52016">
    <property type="entry name" value="TONB_DEPENDENT_REC_3"/>
    <property type="match status" value="1"/>
</dbReference>
<dbReference type="Pfam" id="PF07715">
    <property type="entry name" value="Plug"/>
    <property type="match status" value="1"/>
</dbReference>
<dbReference type="SUPFAM" id="SSF56935">
    <property type="entry name" value="Porins"/>
    <property type="match status" value="1"/>
</dbReference>
<comment type="caution">
    <text evidence="3">The sequence shown here is derived from an EMBL/GenBank/DDBJ whole genome shotgun (WGS) entry which is preliminary data.</text>
</comment>
<dbReference type="Gene3D" id="2.170.130.10">
    <property type="entry name" value="TonB-dependent receptor, plug domain"/>
    <property type="match status" value="1"/>
</dbReference>
<accession>A0A4Q7N0T1</accession>
<dbReference type="InterPro" id="IPR023997">
    <property type="entry name" value="TonB-dep_OMP_SusC/RagA_CS"/>
</dbReference>
<dbReference type="Pfam" id="PF13715">
    <property type="entry name" value="CarbopepD_reg_2"/>
    <property type="match status" value="1"/>
</dbReference>
<comment type="similarity">
    <text evidence="1">Belongs to the TonB-dependent receptor family.</text>
</comment>
<dbReference type="SUPFAM" id="SSF49464">
    <property type="entry name" value="Carboxypeptidase regulatory domain-like"/>
    <property type="match status" value="1"/>
</dbReference>
<feature type="domain" description="TonB-dependent receptor plug" evidence="2">
    <location>
        <begin position="257"/>
        <end position="395"/>
    </location>
</feature>
<keyword evidence="1" id="KW-0472">Membrane</keyword>
<evidence type="ECO:0000259" key="2">
    <source>
        <dbReference type="Pfam" id="PF07715"/>
    </source>
</evidence>
<dbReference type="AlphaFoldDB" id="A0A4Q7N0T1"/>
<evidence type="ECO:0000256" key="1">
    <source>
        <dbReference type="PROSITE-ProRule" id="PRU01360"/>
    </source>
</evidence>
<dbReference type="InterPro" id="IPR039426">
    <property type="entry name" value="TonB-dep_rcpt-like"/>
</dbReference>
<reference evidence="3 4" key="1">
    <citation type="submission" date="2019-02" db="EMBL/GenBank/DDBJ databases">
        <title>Genomic Encyclopedia of Type Strains, Phase IV (KMG-IV): sequencing the most valuable type-strain genomes for metagenomic binning, comparative biology and taxonomic classification.</title>
        <authorList>
            <person name="Goeker M."/>
        </authorList>
    </citation>
    <scope>NUCLEOTIDE SEQUENCE [LARGE SCALE GENOMIC DNA]</scope>
    <source>
        <strain evidence="3 4">DSM 18116</strain>
    </source>
</reference>
<dbReference type="NCBIfam" id="TIGR04057">
    <property type="entry name" value="SusC_RagA_signa"/>
    <property type="match status" value="1"/>
</dbReference>